<dbReference type="EMBL" id="PVNG01000004">
    <property type="protein sequence ID" value="PRX67484.1"/>
    <property type="molecule type" value="Genomic_DNA"/>
</dbReference>
<evidence type="ECO:0000313" key="2">
    <source>
        <dbReference type="Proteomes" id="UP000238312"/>
    </source>
</evidence>
<dbReference type="InterPro" id="IPR015943">
    <property type="entry name" value="WD40/YVTN_repeat-like_dom_sf"/>
</dbReference>
<dbReference type="Gene3D" id="2.130.10.10">
    <property type="entry name" value="YVTN repeat-like/Quinoprotein amine dehydrogenase"/>
    <property type="match status" value="1"/>
</dbReference>
<reference evidence="1 2" key="1">
    <citation type="submission" date="2018-03" db="EMBL/GenBank/DDBJ databases">
        <title>Genomic Encyclopedia of Type Strains, Phase III (KMG-III): the genomes of soil and plant-associated and newly described type strains.</title>
        <authorList>
            <person name="Whitman W."/>
        </authorList>
    </citation>
    <scope>NUCLEOTIDE SEQUENCE [LARGE SCALE GENOMIC DNA]</scope>
    <source>
        <strain evidence="1 2">CGMCC 4.7104</strain>
    </source>
</reference>
<protein>
    <recommendedName>
        <fullName evidence="3">BNR/Asp-box repeat protein</fullName>
    </recommendedName>
</protein>
<proteinExistence type="predicted"/>
<dbReference type="Proteomes" id="UP000238312">
    <property type="component" value="Unassembled WGS sequence"/>
</dbReference>
<comment type="caution">
    <text evidence="1">The sequence shown here is derived from an EMBL/GenBank/DDBJ whole genome shotgun (WGS) entry which is preliminary data.</text>
</comment>
<keyword evidence="2" id="KW-1185">Reference proteome</keyword>
<evidence type="ECO:0008006" key="3">
    <source>
        <dbReference type="Google" id="ProtNLM"/>
    </source>
</evidence>
<evidence type="ECO:0000313" key="1">
    <source>
        <dbReference type="EMBL" id="PRX67484.1"/>
    </source>
</evidence>
<sequence>MAHPSRPDTVYVLPLTADVDRTPVDHRYRVYRSDDAGASWQPCSTGLPEGPVYATVLRDAMTASEAGLFFGTRDGEVHCSRDDGETWSTVARHLPDVLTVRAAVL</sequence>
<accession>A0A2T0N539</accession>
<gene>
    <name evidence="1" type="ORF">B0I32_104240</name>
</gene>
<organism evidence="1 2">
    <name type="scientific">Nonomuraea fuscirosea</name>
    <dbReference type="NCBI Taxonomy" id="1291556"/>
    <lineage>
        <taxon>Bacteria</taxon>
        <taxon>Bacillati</taxon>
        <taxon>Actinomycetota</taxon>
        <taxon>Actinomycetes</taxon>
        <taxon>Streptosporangiales</taxon>
        <taxon>Streptosporangiaceae</taxon>
        <taxon>Nonomuraea</taxon>
    </lineage>
</organism>
<name>A0A2T0N539_9ACTN</name>
<dbReference type="SUPFAM" id="SSF110296">
    <property type="entry name" value="Oligoxyloglucan reducing end-specific cellobiohydrolase"/>
    <property type="match status" value="1"/>
</dbReference>
<dbReference type="AlphaFoldDB" id="A0A2T0N539"/>
<dbReference type="RefSeq" id="WP_342751729.1">
    <property type="nucleotide sequence ID" value="NZ_PVNG01000004.1"/>
</dbReference>